<reference evidence="8" key="1">
    <citation type="journal article" date="2009" name="Genetics">
        <title>Evolutionary dynamics of the genomic region around the blast resistance gene Pi-ta in AA genome Oryza species.</title>
        <authorList>
            <person name="Lee S."/>
            <person name="Costanzo S."/>
            <person name="Jia Y."/>
            <person name="Olsen K.M."/>
            <person name="Caicedo A.L."/>
        </authorList>
    </citation>
    <scope>NUCLEOTIDE SEQUENCE</scope>
</reference>
<gene>
    <name evidence="8" type="primary">Pi-ta</name>
</gene>
<keyword evidence="2" id="KW-0433">Leucine-rich repeat</keyword>
<evidence type="ECO:0000256" key="2">
    <source>
        <dbReference type="ARBA" id="ARBA00022614"/>
    </source>
</evidence>
<keyword evidence="5" id="KW-0611">Plant defense</keyword>
<evidence type="ECO:0000256" key="1">
    <source>
        <dbReference type="ARBA" id="ARBA00008894"/>
    </source>
</evidence>
<feature type="domain" description="Disease resistance N-terminal" evidence="7">
    <location>
        <begin position="13"/>
        <end position="105"/>
    </location>
</feature>
<dbReference type="Pfam" id="PF18052">
    <property type="entry name" value="Rx_N"/>
    <property type="match status" value="1"/>
</dbReference>
<evidence type="ECO:0000256" key="5">
    <source>
        <dbReference type="ARBA" id="ARBA00022821"/>
    </source>
</evidence>
<protein>
    <submittedName>
        <fullName evidence="8">Truncated Pi-ta</fullName>
    </submittedName>
</protein>
<feature type="region of interest" description="Disordered" evidence="6">
    <location>
        <begin position="99"/>
        <end position="127"/>
    </location>
</feature>
<dbReference type="AlphaFoldDB" id="D0UW26"/>
<organism evidence="8">
    <name type="scientific">Oryza rufipogon</name>
    <name type="common">Brownbeard rice</name>
    <name type="synonym">Asian wild rice</name>
    <dbReference type="NCBI Taxonomy" id="4529"/>
    <lineage>
        <taxon>Eukaryota</taxon>
        <taxon>Viridiplantae</taxon>
        <taxon>Streptophyta</taxon>
        <taxon>Embryophyta</taxon>
        <taxon>Tracheophyta</taxon>
        <taxon>Spermatophyta</taxon>
        <taxon>Magnoliopsida</taxon>
        <taxon>Liliopsida</taxon>
        <taxon>Poales</taxon>
        <taxon>Poaceae</taxon>
        <taxon>BOP clade</taxon>
        <taxon>Oryzoideae</taxon>
        <taxon>Oryzeae</taxon>
        <taxon>Oryzinae</taxon>
        <taxon>Oryza</taxon>
    </lineage>
</organism>
<dbReference type="GO" id="GO:0000166">
    <property type="term" value="F:nucleotide binding"/>
    <property type="evidence" value="ECO:0007669"/>
    <property type="project" value="UniProtKB-KW"/>
</dbReference>
<keyword evidence="4" id="KW-0547">Nucleotide-binding</keyword>
<dbReference type="GO" id="GO:0006952">
    <property type="term" value="P:defense response"/>
    <property type="evidence" value="ECO:0007669"/>
    <property type="project" value="UniProtKB-KW"/>
</dbReference>
<dbReference type="EMBL" id="GQ918410">
    <property type="protein sequence ID" value="ACY24989.1"/>
    <property type="molecule type" value="Genomic_DNA"/>
</dbReference>
<name>D0UW26_ORYRU</name>
<proteinExistence type="inferred from homology"/>
<evidence type="ECO:0000256" key="4">
    <source>
        <dbReference type="ARBA" id="ARBA00022741"/>
    </source>
</evidence>
<dbReference type="Gene3D" id="1.20.5.4130">
    <property type="match status" value="1"/>
</dbReference>
<evidence type="ECO:0000259" key="7">
    <source>
        <dbReference type="Pfam" id="PF18052"/>
    </source>
</evidence>
<comment type="similarity">
    <text evidence="1">Belongs to the disease resistance NB-LRR family.</text>
</comment>
<sequence length="127" mass="13890">MAPAVSASQGVIMRSLTSKLDSLLLQPPAAQPSSLRKGERKTILLLRGDLRHLLDDYYLLVEPPSDTAPPPDSTVACWAKEVRELSYDVDDFLDELTTQLHHRGGDGRSNTAGAKKMKHDRPASRGA</sequence>
<evidence type="ECO:0000256" key="6">
    <source>
        <dbReference type="SAM" id="MobiDB-lite"/>
    </source>
</evidence>
<evidence type="ECO:0000256" key="3">
    <source>
        <dbReference type="ARBA" id="ARBA00022737"/>
    </source>
</evidence>
<evidence type="ECO:0000313" key="8">
    <source>
        <dbReference type="EMBL" id="ACY24989.1"/>
    </source>
</evidence>
<accession>D0UW26</accession>
<keyword evidence="3" id="KW-0677">Repeat</keyword>
<dbReference type="InterPro" id="IPR041118">
    <property type="entry name" value="Rx_N"/>
</dbReference>